<gene>
    <name evidence="5" type="ORF">AXG93_3522s1050</name>
</gene>
<keyword evidence="2" id="KW-0611">Plant defense</keyword>
<dbReference type="PRINTS" id="PR00838">
    <property type="entry name" value="V5ALLERGEN"/>
</dbReference>
<dbReference type="InterPro" id="IPR002413">
    <property type="entry name" value="V5_allergen-like"/>
</dbReference>
<keyword evidence="2" id="KW-0568">Pathogenesis-related protein</keyword>
<comment type="caution">
    <text evidence="5">The sequence shown here is derived from an EMBL/GenBank/DDBJ whole genome shotgun (WGS) entry which is preliminary data.</text>
</comment>
<evidence type="ECO:0000256" key="1">
    <source>
        <dbReference type="ARBA" id="ARBA00003143"/>
    </source>
</evidence>
<dbReference type="InterPro" id="IPR001283">
    <property type="entry name" value="CRISP-related"/>
</dbReference>
<accession>A0A176WET3</accession>
<dbReference type="Pfam" id="PF00188">
    <property type="entry name" value="CAP"/>
    <property type="match status" value="1"/>
</dbReference>
<dbReference type="AlphaFoldDB" id="A0A176WET3"/>
<name>A0A176WET3_MARPO</name>
<protein>
    <recommendedName>
        <fullName evidence="4">SCP domain-containing protein</fullName>
    </recommendedName>
</protein>
<dbReference type="PRINTS" id="PR00837">
    <property type="entry name" value="V5TPXLIKE"/>
</dbReference>
<reference evidence="5" key="1">
    <citation type="submission" date="2016-03" db="EMBL/GenBank/DDBJ databases">
        <title>Mechanisms controlling the formation of the plant cell surface in tip-growing cells are functionally conserved among land plants.</title>
        <authorList>
            <person name="Honkanen S."/>
            <person name="Jones V.A."/>
            <person name="Morieri G."/>
            <person name="Champion C."/>
            <person name="Hetherington A.J."/>
            <person name="Kelly S."/>
            <person name="Saint-Marcoux D."/>
            <person name="Proust H."/>
            <person name="Prescott H."/>
            <person name="Dolan L."/>
        </authorList>
    </citation>
    <scope>NUCLEOTIDE SEQUENCE [LARGE SCALE GENOMIC DNA]</scope>
    <source>
        <tissue evidence="5">Whole gametophyte</tissue>
    </source>
</reference>
<dbReference type="InterPro" id="IPR018244">
    <property type="entry name" value="Allrgn_V5/Tpx1_CS"/>
</dbReference>
<dbReference type="SUPFAM" id="SSF55797">
    <property type="entry name" value="PR-1-like"/>
    <property type="match status" value="1"/>
</dbReference>
<proteinExistence type="predicted"/>
<dbReference type="InterPro" id="IPR035940">
    <property type="entry name" value="CAP_sf"/>
</dbReference>
<dbReference type="InterPro" id="IPR014044">
    <property type="entry name" value="CAP_dom"/>
</dbReference>
<evidence type="ECO:0000313" key="5">
    <source>
        <dbReference type="EMBL" id="OAE30785.1"/>
    </source>
</evidence>
<evidence type="ECO:0000313" key="6">
    <source>
        <dbReference type="Proteomes" id="UP000077202"/>
    </source>
</evidence>
<feature type="region of interest" description="Disordered" evidence="3">
    <location>
        <begin position="260"/>
        <end position="296"/>
    </location>
</feature>
<feature type="domain" description="SCP" evidence="4">
    <location>
        <begin position="43"/>
        <end position="168"/>
    </location>
</feature>
<keyword evidence="6" id="KW-1185">Reference proteome</keyword>
<dbReference type="SMART" id="SM00198">
    <property type="entry name" value="SCP"/>
    <property type="match status" value="1"/>
</dbReference>
<evidence type="ECO:0000256" key="2">
    <source>
        <dbReference type="ARBA" id="ARBA00023265"/>
    </source>
</evidence>
<comment type="function">
    <text evidence="1">Probably involved in the defense reaction of plants against pathogens.</text>
</comment>
<dbReference type="GO" id="GO:0005576">
    <property type="term" value="C:extracellular region"/>
    <property type="evidence" value="ECO:0007669"/>
    <property type="project" value="InterPro"/>
</dbReference>
<dbReference type="EMBL" id="LVLJ01001246">
    <property type="protein sequence ID" value="OAE30785.1"/>
    <property type="molecule type" value="Genomic_DNA"/>
</dbReference>
<evidence type="ECO:0000259" key="4">
    <source>
        <dbReference type="SMART" id="SM00198"/>
    </source>
</evidence>
<sequence>MSPRVNPQQTKTSLLTSVGVRSEVLSKPARFITSTACPTVENSAKQAKLNQGIPSLTWDSTLESYATDWAATRTAAGDDCALIHSGGPYGENIFWSTGPSPPADAVQSWVSEEAYYDYASNSCSAPEGESCGHYTQVVWRDTAALGCGSATCPSGALFVVCSYDPAETLTVSCLTRPPLRIAAAVERLRVSSLLKWWTYSNQSTYITCWWPVLCHLTWNVSGISPPPRSRKRRHKQSCREEGLLPPQKLSTSELEVLGRLEGASPLHPGEVGREKTQSRSQHKPLPYIHRTARTSS</sequence>
<dbReference type="FunFam" id="3.40.33.10:FF:000004">
    <property type="entry name" value="CAP, cysteine-rich secretory protein, antigen 5"/>
    <property type="match status" value="1"/>
</dbReference>
<dbReference type="Gene3D" id="3.40.33.10">
    <property type="entry name" value="CAP"/>
    <property type="match status" value="1"/>
</dbReference>
<dbReference type="PROSITE" id="PS01009">
    <property type="entry name" value="CRISP_1"/>
    <property type="match status" value="1"/>
</dbReference>
<organism evidence="5 6">
    <name type="scientific">Marchantia polymorpha subsp. ruderalis</name>
    <dbReference type="NCBI Taxonomy" id="1480154"/>
    <lineage>
        <taxon>Eukaryota</taxon>
        <taxon>Viridiplantae</taxon>
        <taxon>Streptophyta</taxon>
        <taxon>Embryophyta</taxon>
        <taxon>Marchantiophyta</taxon>
        <taxon>Marchantiopsida</taxon>
        <taxon>Marchantiidae</taxon>
        <taxon>Marchantiales</taxon>
        <taxon>Marchantiaceae</taxon>
        <taxon>Marchantia</taxon>
    </lineage>
</organism>
<evidence type="ECO:0000256" key="3">
    <source>
        <dbReference type="SAM" id="MobiDB-lite"/>
    </source>
</evidence>
<dbReference type="PANTHER" id="PTHR10334">
    <property type="entry name" value="CYSTEINE-RICH SECRETORY PROTEIN-RELATED"/>
    <property type="match status" value="1"/>
</dbReference>
<dbReference type="Proteomes" id="UP000077202">
    <property type="component" value="Unassembled WGS sequence"/>
</dbReference>